<feature type="region of interest" description="Disordered" evidence="1">
    <location>
        <begin position="1"/>
        <end position="58"/>
    </location>
</feature>
<name>A0A0E0NC18_ORYRU</name>
<sequence length="100" mass="10347">MRCEDPPSSASAPAPPPRRAPLKPPRGTPAPLLLPPTPSHGFHRRGGRGALIDPPLPVDDEATASRVLTTSSPAVAVSAFFSSSFSGRIGRGISLSSRRA</sequence>
<organism evidence="2 3">
    <name type="scientific">Oryza rufipogon</name>
    <name type="common">Brownbeard rice</name>
    <name type="synonym">Asian wild rice</name>
    <dbReference type="NCBI Taxonomy" id="4529"/>
    <lineage>
        <taxon>Eukaryota</taxon>
        <taxon>Viridiplantae</taxon>
        <taxon>Streptophyta</taxon>
        <taxon>Embryophyta</taxon>
        <taxon>Tracheophyta</taxon>
        <taxon>Spermatophyta</taxon>
        <taxon>Magnoliopsida</taxon>
        <taxon>Liliopsida</taxon>
        <taxon>Poales</taxon>
        <taxon>Poaceae</taxon>
        <taxon>BOP clade</taxon>
        <taxon>Oryzoideae</taxon>
        <taxon>Oryzeae</taxon>
        <taxon>Oryzinae</taxon>
        <taxon>Oryza</taxon>
    </lineage>
</organism>
<proteinExistence type="predicted"/>
<reference evidence="2" key="2">
    <citation type="submission" date="2015-06" db="UniProtKB">
        <authorList>
            <consortium name="EnsemblPlants"/>
        </authorList>
    </citation>
    <scope>IDENTIFICATION</scope>
</reference>
<reference evidence="3" key="1">
    <citation type="submission" date="2013-06" db="EMBL/GenBank/DDBJ databases">
        <authorList>
            <person name="Zhao Q."/>
        </authorList>
    </citation>
    <scope>NUCLEOTIDE SEQUENCE</scope>
    <source>
        <strain evidence="3">cv. W1943</strain>
    </source>
</reference>
<evidence type="ECO:0000313" key="3">
    <source>
        <dbReference type="Proteomes" id="UP000008022"/>
    </source>
</evidence>
<dbReference type="EnsemblPlants" id="ORUFI02G09580.1">
    <property type="protein sequence ID" value="ORUFI02G09580.1"/>
    <property type="gene ID" value="ORUFI02G09580"/>
</dbReference>
<dbReference type="AlphaFoldDB" id="A0A0E0NC18"/>
<protein>
    <submittedName>
        <fullName evidence="2">Uncharacterized protein</fullName>
    </submittedName>
</protein>
<accession>A0A0E0NC18</accession>
<dbReference type="HOGENOM" id="CLU_2310733_0_0_1"/>
<keyword evidence="3" id="KW-1185">Reference proteome</keyword>
<dbReference type="Gramene" id="ORUFI02G09580.1">
    <property type="protein sequence ID" value="ORUFI02G09580.1"/>
    <property type="gene ID" value="ORUFI02G09580"/>
</dbReference>
<evidence type="ECO:0000313" key="2">
    <source>
        <dbReference type="EnsemblPlants" id="ORUFI02G09580.1"/>
    </source>
</evidence>
<feature type="compositionally biased region" description="Pro residues" evidence="1">
    <location>
        <begin position="13"/>
        <end position="38"/>
    </location>
</feature>
<evidence type="ECO:0000256" key="1">
    <source>
        <dbReference type="SAM" id="MobiDB-lite"/>
    </source>
</evidence>
<feature type="compositionally biased region" description="Low complexity" evidence="1">
    <location>
        <begin position="1"/>
        <end position="12"/>
    </location>
</feature>
<dbReference type="Proteomes" id="UP000008022">
    <property type="component" value="Unassembled WGS sequence"/>
</dbReference>